<keyword evidence="2" id="KW-1185">Reference proteome</keyword>
<dbReference type="AlphaFoldDB" id="C6HVD0"/>
<gene>
    <name evidence="1" type="ORF">UBAL3_78920097</name>
</gene>
<evidence type="ECO:0000313" key="1">
    <source>
        <dbReference type="EMBL" id="EES53504.1"/>
    </source>
</evidence>
<name>C6HVD0_9BACT</name>
<accession>C6HVD0</accession>
<reference evidence="1 2" key="1">
    <citation type="journal article" date="2009" name="Appl. Environ. Microbiol.">
        <title>Community genomic and proteomic analyses of chemoautotrophic iron-oxidizing "Leptospirillum rubarum" (Group II) and "Leptospirillum ferrodiazotrophum" (Group III) bacteria in acid mine drainage biofilms.</title>
        <authorList>
            <person name="Goltsman D.S."/>
            <person name="Denef V.J."/>
            <person name="Singer S.W."/>
            <person name="VerBerkmoes N.C."/>
            <person name="Lefsrud M."/>
            <person name="Mueller R.S."/>
            <person name="Dick G.J."/>
            <person name="Sun C.L."/>
            <person name="Wheeler K.E."/>
            <person name="Zemla A."/>
            <person name="Baker B.J."/>
            <person name="Hauser L."/>
            <person name="Land M."/>
            <person name="Shah M.B."/>
            <person name="Thelen M.P."/>
            <person name="Hettich R.L."/>
            <person name="Banfield J.F."/>
        </authorList>
    </citation>
    <scope>NUCLEOTIDE SEQUENCE [LARGE SCALE GENOMIC DNA]</scope>
</reference>
<evidence type="ECO:0000313" key="2">
    <source>
        <dbReference type="Proteomes" id="UP000009374"/>
    </source>
</evidence>
<dbReference type="Proteomes" id="UP000009374">
    <property type="component" value="Unassembled WGS sequence"/>
</dbReference>
<organism evidence="1 2">
    <name type="scientific">Leptospirillum ferrodiazotrophum</name>
    <dbReference type="NCBI Taxonomy" id="412449"/>
    <lineage>
        <taxon>Bacteria</taxon>
        <taxon>Pseudomonadati</taxon>
        <taxon>Nitrospirota</taxon>
        <taxon>Nitrospiria</taxon>
        <taxon>Nitrospirales</taxon>
        <taxon>Nitrospiraceae</taxon>
        <taxon>Leptospirillum</taxon>
    </lineage>
</organism>
<protein>
    <submittedName>
        <fullName evidence="1">Uncharacterized protein</fullName>
    </submittedName>
</protein>
<dbReference type="EMBL" id="GG693862">
    <property type="protein sequence ID" value="EES53504.1"/>
    <property type="molecule type" value="Genomic_DNA"/>
</dbReference>
<sequence>MEENVVNEVAELVGLNWEGLGRGTLRLLRERFPGIVFLAVAASDVTEEPFRQSGRIGFHFINTTDHCVSLVNDRRAAGGILLAVRE</sequence>
<proteinExistence type="predicted"/>